<evidence type="ECO:0000313" key="4">
    <source>
        <dbReference type="Proteomes" id="UP000321055"/>
    </source>
</evidence>
<dbReference type="PANTHER" id="PTHR45566:SF2">
    <property type="entry name" value="NARL SUBFAMILY"/>
    <property type="match status" value="1"/>
</dbReference>
<evidence type="ECO:0000313" key="3">
    <source>
        <dbReference type="EMBL" id="TXI28290.1"/>
    </source>
</evidence>
<comment type="caution">
    <text evidence="3">The sequence shown here is derived from an EMBL/GenBank/DDBJ whole genome shotgun (WGS) entry which is preliminary data.</text>
</comment>
<dbReference type="InterPro" id="IPR051015">
    <property type="entry name" value="EvgA-like"/>
</dbReference>
<dbReference type="Gene3D" id="3.40.50.2300">
    <property type="match status" value="1"/>
</dbReference>
<dbReference type="SMART" id="SM00448">
    <property type="entry name" value="REC"/>
    <property type="match status" value="1"/>
</dbReference>
<dbReference type="AlphaFoldDB" id="A0A5C7VSW4"/>
<dbReference type="SUPFAM" id="SSF52172">
    <property type="entry name" value="CheY-like"/>
    <property type="match status" value="1"/>
</dbReference>
<proteinExistence type="predicted"/>
<dbReference type="InterPro" id="IPR001789">
    <property type="entry name" value="Sig_transdc_resp-reg_receiver"/>
</dbReference>
<dbReference type="InterPro" id="IPR058245">
    <property type="entry name" value="NreC/VraR/RcsB-like_REC"/>
</dbReference>
<gene>
    <name evidence="3" type="ORF">E6Q60_07650</name>
</gene>
<sequence>MIMSSENITKILLVEDYWLIRKSIKSGLHRYGSLRFVAEAENSFQALEHLESMSIDLIIMDYQLTDNSLWGVELTKEILKKYPKIKIIFWSIHTREIDVISAMKVGAHGYLSKQSTDDEIKAAIEKVMRGDTAWPFDLESKIQKRKGLSPMKMKVIGLLSQGMGYKQIAYDLLIEEYNKKISRFGVDRVLEEFGTFDKYIMQKCTFSKSDGEKLEKRSNTRLDSRKRTVEGYATAIKKWFGAKSLCMLGKKIIQEGRLEYRRISSN</sequence>
<dbReference type="EMBL" id="SSFX01000054">
    <property type="protein sequence ID" value="TXI28290.1"/>
    <property type="molecule type" value="Genomic_DNA"/>
</dbReference>
<dbReference type="PANTHER" id="PTHR45566">
    <property type="entry name" value="HTH-TYPE TRANSCRIPTIONAL REGULATOR YHJB-RELATED"/>
    <property type="match status" value="1"/>
</dbReference>
<reference evidence="3 4" key="1">
    <citation type="submission" date="2018-09" db="EMBL/GenBank/DDBJ databases">
        <title>Metagenome Assembled Genomes from an Advanced Water Purification Facility.</title>
        <authorList>
            <person name="Stamps B.W."/>
            <person name="Spear J.R."/>
        </authorList>
    </citation>
    <scope>NUCLEOTIDE SEQUENCE [LARGE SCALE GENOMIC DNA]</scope>
    <source>
        <strain evidence="3">Bin_54_1</strain>
    </source>
</reference>
<feature type="modified residue" description="4-aspartylphosphate" evidence="1">
    <location>
        <position position="61"/>
    </location>
</feature>
<name>A0A5C7VSW4_9PROT</name>
<dbReference type="InterPro" id="IPR011006">
    <property type="entry name" value="CheY-like_superfamily"/>
</dbReference>
<organism evidence="3 4">
    <name type="scientific">Nitrosomonas oligotropha</name>
    <dbReference type="NCBI Taxonomy" id="42354"/>
    <lineage>
        <taxon>Bacteria</taxon>
        <taxon>Pseudomonadati</taxon>
        <taxon>Pseudomonadota</taxon>
        <taxon>Betaproteobacteria</taxon>
        <taxon>Nitrosomonadales</taxon>
        <taxon>Nitrosomonadaceae</taxon>
        <taxon>Nitrosomonas</taxon>
    </lineage>
</organism>
<protein>
    <submittedName>
        <fullName evidence="3">Response regulator transcription factor</fullName>
    </submittedName>
</protein>
<dbReference type="Proteomes" id="UP000321055">
    <property type="component" value="Unassembled WGS sequence"/>
</dbReference>
<evidence type="ECO:0000256" key="1">
    <source>
        <dbReference type="PROSITE-ProRule" id="PRU00169"/>
    </source>
</evidence>
<dbReference type="CDD" id="cd17535">
    <property type="entry name" value="REC_NarL-like"/>
    <property type="match status" value="1"/>
</dbReference>
<keyword evidence="1" id="KW-0597">Phosphoprotein</keyword>
<evidence type="ECO:0000259" key="2">
    <source>
        <dbReference type="PROSITE" id="PS50110"/>
    </source>
</evidence>
<feature type="domain" description="Response regulatory" evidence="2">
    <location>
        <begin position="10"/>
        <end position="128"/>
    </location>
</feature>
<accession>A0A5C7VSW4</accession>
<dbReference type="PROSITE" id="PS50110">
    <property type="entry name" value="RESPONSE_REGULATORY"/>
    <property type="match status" value="1"/>
</dbReference>
<dbReference type="Pfam" id="PF00072">
    <property type="entry name" value="Response_reg"/>
    <property type="match status" value="1"/>
</dbReference>
<dbReference type="GO" id="GO:0000160">
    <property type="term" value="P:phosphorelay signal transduction system"/>
    <property type="evidence" value="ECO:0007669"/>
    <property type="project" value="InterPro"/>
</dbReference>